<proteinExistence type="predicted"/>
<sequence length="152" mass="16583">MNVLRFVIAGVVVFVAFLVLQNFIVHGLILKGAYEATADVWREDMMSKMPLMYLLTLIISFLLVFIFHKGYEGRGLAEGLRFGFWLGLLMNLSMALGSYAAYPVPGLLALQWFIYGMIIYLIVGVIIAAIYRPAQAAAASGAPGVGGSEPMT</sequence>
<evidence type="ECO:0000313" key="2">
    <source>
        <dbReference type="EMBL" id="KPJ52648.1"/>
    </source>
</evidence>
<evidence type="ECO:0000313" key="3">
    <source>
        <dbReference type="Proteomes" id="UP000052008"/>
    </source>
</evidence>
<feature type="transmembrane region" description="Helical" evidence="1">
    <location>
        <begin position="50"/>
        <end position="67"/>
    </location>
</feature>
<dbReference type="AlphaFoldDB" id="A0A0S7WR61"/>
<reference evidence="2 3" key="1">
    <citation type="journal article" date="2015" name="Microbiome">
        <title>Genomic resolution of linkages in carbon, nitrogen, and sulfur cycling among widespread estuary sediment bacteria.</title>
        <authorList>
            <person name="Baker B.J."/>
            <person name="Lazar C.S."/>
            <person name="Teske A.P."/>
            <person name="Dick G.J."/>
        </authorList>
    </citation>
    <scope>NUCLEOTIDE SEQUENCE [LARGE SCALE GENOMIC DNA]</scope>
    <source>
        <strain evidence="2">DG_24</strain>
    </source>
</reference>
<comment type="caution">
    <text evidence="2">The sequence shown here is derived from an EMBL/GenBank/DDBJ whole genome shotgun (WGS) entry which is preliminary data.</text>
</comment>
<dbReference type="EMBL" id="LIZS01000048">
    <property type="protein sequence ID" value="KPJ52648.1"/>
    <property type="molecule type" value="Genomic_DNA"/>
</dbReference>
<dbReference type="Proteomes" id="UP000052008">
    <property type="component" value="Unassembled WGS sequence"/>
</dbReference>
<evidence type="ECO:0000256" key="1">
    <source>
        <dbReference type="SAM" id="Phobius"/>
    </source>
</evidence>
<evidence type="ECO:0008006" key="4">
    <source>
        <dbReference type="Google" id="ProtNLM"/>
    </source>
</evidence>
<organism evidence="2 3">
    <name type="scientific">candidate division TA06 bacterium DG_24</name>
    <dbReference type="NCBI Taxonomy" id="1703770"/>
    <lineage>
        <taxon>Bacteria</taxon>
        <taxon>Bacteria division TA06</taxon>
    </lineage>
</organism>
<name>A0A0S7WR61_UNCT6</name>
<protein>
    <recommendedName>
        <fullName evidence="4">DUF1761 domain-containing protein</fullName>
    </recommendedName>
</protein>
<feature type="transmembrane region" description="Helical" evidence="1">
    <location>
        <begin position="79"/>
        <end position="100"/>
    </location>
</feature>
<keyword evidence="1" id="KW-0812">Transmembrane</keyword>
<feature type="transmembrane region" description="Helical" evidence="1">
    <location>
        <begin position="7"/>
        <end position="30"/>
    </location>
</feature>
<gene>
    <name evidence="2" type="ORF">AMJ39_07320</name>
</gene>
<keyword evidence="1" id="KW-1133">Transmembrane helix</keyword>
<keyword evidence="1" id="KW-0472">Membrane</keyword>
<accession>A0A0S7WR61</accession>
<feature type="transmembrane region" description="Helical" evidence="1">
    <location>
        <begin position="112"/>
        <end position="131"/>
    </location>
</feature>